<feature type="region of interest" description="Disordered" evidence="1">
    <location>
        <begin position="1285"/>
        <end position="1312"/>
    </location>
</feature>
<accession>A0A0N5CBV6</accession>
<dbReference type="InterPro" id="IPR016024">
    <property type="entry name" value="ARM-type_fold"/>
</dbReference>
<dbReference type="WBParaSite" id="SPAL_0001537000.1">
    <property type="protein sequence ID" value="SPAL_0001537000.1"/>
    <property type="gene ID" value="SPAL_0001537000"/>
</dbReference>
<dbReference type="Proteomes" id="UP000046392">
    <property type="component" value="Unplaced"/>
</dbReference>
<protein>
    <submittedName>
        <fullName evidence="3">NUC173 domain-containing protein</fullName>
    </submittedName>
</protein>
<organism evidence="2 3">
    <name type="scientific">Strongyloides papillosus</name>
    <name type="common">Intestinal threadworm</name>
    <dbReference type="NCBI Taxonomy" id="174720"/>
    <lineage>
        <taxon>Eukaryota</taxon>
        <taxon>Metazoa</taxon>
        <taxon>Ecdysozoa</taxon>
        <taxon>Nematoda</taxon>
        <taxon>Chromadorea</taxon>
        <taxon>Rhabditida</taxon>
        <taxon>Tylenchina</taxon>
        <taxon>Panagrolaimomorpha</taxon>
        <taxon>Strongyloidoidea</taxon>
        <taxon>Strongyloididae</taxon>
        <taxon>Strongyloides</taxon>
    </lineage>
</organism>
<feature type="compositionally biased region" description="Basic residues" evidence="1">
    <location>
        <begin position="1514"/>
        <end position="1526"/>
    </location>
</feature>
<dbReference type="SUPFAM" id="SSF48371">
    <property type="entry name" value="ARM repeat"/>
    <property type="match status" value="1"/>
</dbReference>
<evidence type="ECO:0000256" key="1">
    <source>
        <dbReference type="SAM" id="MobiDB-lite"/>
    </source>
</evidence>
<feature type="compositionally biased region" description="Basic residues" evidence="1">
    <location>
        <begin position="1285"/>
        <end position="1294"/>
    </location>
</feature>
<proteinExistence type="predicted"/>
<dbReference type="STRING" id="174720.A0A0N5CBV6"/>
<evidence type="ECO:0000313" key="2">
    <source>
        <dbReference type="Proteomes" id="UP000046392"/>
    </source>
</evidence>
<name>A0A0N5CBV6_STREA</name>
<feature type="compositionally biased region" description="Polar residues" evidence="1">
    <location>
        <begin position="1541"/>
        <end position="1557"/>
    </location>
</feature>
<reference evidence="3" key="1">
    <citation type="submission" date="2017-02" db="UniProtKB">
        <authorList>
            <consortium name="WormBaseParasite"/>
        </authorList>
    </citation>
    <scope>IDENTIFICATION</scope>
</reference>
<feature type="compositionally biased region" description="Polar residues" evidence="1">
    <location>
        <begin position="1352"/>
        <end position="1366"/>
    </location>
</feature>
<feature type="region of interest" description="Disordered" evidence="1">
    <location>
        <begin position="1349"/>
        <end position="1557"/>
    </location>
</feature>
<feature type="compositionally biased region" description="Polar residues" evidence="1">
    <location>
        <begin position="1297"/>
        <end position="1307"/>
    </location>
</feature>
<feature type="compositionally biased region" description="Polar residues" evidence="1">
    <location>
        <begin position="1389"/>
        <end position="1399"/>
    </location>
</feature>
<sequence length="1557" mass="175952">MTVDVDIIKRNNTRKTSIGCDNFSDLIFKFMHLTLIKQYIMQFDMPPKKDSGSWAPYGLAGLKPSLPDEEIIEKFRRSSKYFSRIIESKEKNLSKIDDSEETATTSKSHRKEQAGLKAIKEIEELRKDKSKYASWMETLISDGYIKKGNDEINALIVSNVIKIAAIACPDIPFRNKETAAEIFEVVLEVFPKVVNVEDRLFDDYCEILNIFYLYDIESIITDWIGTNCLDLTERLLTSIIKCAEMAIPSSPSGVLIKKIGELGSLLVKILVQILSNMYISVQTLDVVFYYLVQPQKTNFKKSFELCSKALSKADAYPAVVGASRIIRESLVNNSLLSGKRSGDKLFSIIHSLEVIVPGFINDLVGDIQKLATTGGNDKARHCLWICALESSSKVLSKISNPEQVFKYRPEWTDSQKVQNIAIITKIIENSNERLPYIDSYISNLFKDTHVNSKLQMLNSVYVISTKDFSKISEKVLKSIGTLVLDSEETVRHKAMTLLGSIHLKLYTDNARDAYKEKVINAMSYFFNFIKHSNSSDIQKLERILVSSILSSKMNEEQKLDIMEKLFICFNSIGIFTFCILLQNRSSLFGIVRDILFMYNDVRALKDEHIMNEFLNVYSSPNALSLYKDLPKILSSLRDHGKFKDLYDIYTSRELSIKNVEENLAGLLEKLLQSSIDKKNFDEFRKLIERSAPLFMDSSFAQHILFTLSKLSKEGKKANILRVFYLTTIVRKFLNGFEFNFLSSIRLMVDIISNFDIEPISDCVMYILRNIFASNIRFDLSSEEREMLTNVIMKSFEKGTPKVVKYGVSILFHMTPPHKLQQVVDDLINKYSNNLETKSSQCSRSLTILSEILRCKEAFKTGKSVELNFPEGFWEALVEKAINIVENSPRNLTDDYKVISNADLREVMMDPNSKALSDFEKKYSFAASHDGVRLPLTRVQFAAFPLYFDKSTYNITSAINLIYNALTYHLQKETSLIEKVATLFKDILLEKVSYWFDFSQDQESTVKYYISKKLLFLKLNSNLDVFLNFTNLVAVSKCLHDTDYDVRSKIVDKIVGNVKHGGVPLMSLLPLVLYSSGHNVAAKAEERFRKYTMGAFCSLIQSQQELSHKYKSMTDYHCFFLSEYSIVYTIICIALTPGYDNFRDMDIIKRAIPVFEAILMSYNNLSKVINISLVKNILSTMKESKLSLISEGRTTESPLIDVDYRVWVLAELCLSLGELVFGIFGTTTQTAPDVVFPNTVLVKTRRSNNQTLSMNAVINELCQGTKKPKSMADIVSKSLIKLKKSNVTKKEKAKGHAPSNSGNENNASKDVPQIVIPINDDVVSSALETKSKSKATRSKKNVPIVVVSDTDESTTNTDASKVQTTNKRGSRRKAGAGKVQKTVEKDNRSSRTGSTANDQEISNDDVAPTRVTRSRTKRSSIASVVSEVPASKVTDKEQKGSNDLPNAVTPRITRNAANRKTPKGRQSRKSTAVERAEDDESFSIENVSAIPLEDGERDPNASLFDMAEREDKKANTRKRRALSRNHHNVGSAKRAKDGTKNPLASSTPYHPNSNILNN</sequence>
<keyword evidence="2" id="KW-1185">Reference proteome</keyword>
<evidence type="ECO:0000313" key="3">
    <source>
        <dbReference type="WBParaSite" id="SPAL_0001537000.1"/>
    </source>
</evidence>